<evidence type="ECO:0000256" key="6">
    <source>
        <dbReference type="ARBA" id="ARBA00023163"/>
    </source>
</evidence>
<keyword evidence="5" id="KW-0805">Transcription regulation</keyword>
<evidence type="ECO:0000256" key="2">
    <source>
        <dbReference type="ARBA" id="ARBA00017823"/>
    </source>
</evidence>
<dbReference type="SUPFAM" id="SSF101498">
    <property type="entry name" value="Anti-sigma factor FlgM"/>
    <property type="match status" value="1"/>
</dbReference>
<gene>
    <name evidence="8" type="primary">flgM</name>
    <name evidence="8" type="ORF">NE686_08925</name>
</gene>
<dbReference type="Proteomes" id="UP001524478">
    <property type="component" value="Unassembled WGS sequence"/>
</dbReference>
<keyword evidence="8" id="KW-0282">Flagellum</keyword>
<dbReference type="InterPro" id="IPR031316">
    <property type="entry name" value="FlgM_C"/>
</dbReference>
<evidence type="ECO:0000313" key="9">
    <source>
        <dbReference type="Proteomes" id="UP001524478"/>
    </source>
</evidence>
<evidence type="ECO:0000259" key="7">
    <source>
        <dbReference type="Pfam" id="PF04316"/>
    </source>
</evidence>
<evidence type="ECO:0000256" key="4">
    <source>
        <dbReference type="ARBA" id="ARBA00022795"/>
    </source>
</evidence>
<keyword evidence="8" id="KW-0969">Cilium</keyword>
<dbReference type="Pfam" id="PF04316">
    <property type="entry name" value="FlgM"/>
    <property type="match status" value="1"/>
</dbReference>
<keyword evidence="4" id="KW-1005">Bacterial flagellum biogenesis</keyword>
<sequence>MRINKIDNIFQVYNKNSGVKKVNSDKGSKDIDQIKISEKAIEFQYALQKIKDVEEIRMDKVEDIKNQVQSGTYHIEGKKIAEKMLESINFDKKI</sequence>
<feature type="domain" description="Anti-sigma-28 factor FlgM C-terminal" evidence="7">
    <location>
        <begin position="32"/>
        <end position="86"/>
    </location>
</feature>
<accession>A0ABT1S9S0</accession>
<dbReference type="NCBIfam" id="TIGR03824">
    <property type="entry name" value="FlgM_jcvi"/>
    <property type="match status" value="1"/>
</dbReference>
<dbReference type="InterPro" id="IPR007412">
    <property type="entry name" value="FlgM"/>
</dbReference>
<reference evidence="8 9" key="1">
    <citation type="submission" date="2022-06" db="EMBL/GenBank/DDBJ databases">
        <title>Isolation of gut microbiota from human fecal samples.</title>
        <authorList>
            <person name="Pamer E.G."/>
            <person name="Barat B."/>
            <person name="Waligurski E."/>
            <person name="Medina S."/>
            <person name="Paddock L."/>
            <person name="Mostad J."/>
        </authorList>
    </citation>
    <scope>NUCLEOTIDE SEQUENCE [LARGE SCALE GENOMIC DNA]</scope>
    <source>
        <strain evidence="8 9">DFI.7.95</strain>
    </source>
</reference>
<keyword evidence="8" id="KW-0966">Cell projection</keyword>
<proteinExistence type="inferred from homology"/>
<keyword evidence="6" id="KW-0804">Transcription</keyword>
<evidence type="ECO:0000256" key="5">
    <source>
        <dbReference type="ARBA" id="ARBA00023015"/>
    </source>
</evidence>
<keyword evidence="3" id="KW-0678">Repressor</keyword>
<dbReference type="EMBL" id="JANGAC010000005">
    <property type="protein sequence ID" value="MCQ4923204.1"/>
    <property type="molecule type" value="Genomic_DNA"/>
</dbReference>
<keyword evidence="9" id="KW-1185">Reference proteome</keyword>
<organism evidence="8 9">
    <name type="scientific">Tissierella carlieri</name>
    <dbReference type="NCBI Taxonomy" id="689904"/>
    <lineage>
        <taxon>Bacteria</taxon>
        <taxon>Bacillati</taxon>
        <taxon>Bacillota</taxon>
        <taxon>Tissierellia</taxon>
        <taxon>Tissierellales</taxon>
        <taxon>Tissierellaceae</taxon>
        <taxon>Tissierella</taxon>
    </lineage>
</organism>
<dbReference type="RefSeq" id="WP_256311236.1">
    <property type="nucleotide sequence ID" value="NZ_JANGAC010000005.1"/>
</dbReference>
<evidence type="ECO:0000256" key="3">
    <source>
        <dbReference type="ARBA" id="ARBA00022491"/>
    </source>
</evidence>
<evidence type="ECO:0000256" key="1">
    <source>
        <dbReference type="ARBA" id="ARBA00005322"/>
    </source>
</evidence>
<protein>
    <recommendedName>
        <fullName evidence="2">Negative regulator of flagellin synthesis</fullName>
    </recommendedName>
</protein>
<comment type="caution">
    <text evidence="8">The sequence shown here is derived from an EMBL/GenBank/DDBJ whole genome shotgun (WGS) entry which is preliminary data.</text>
</comment>
<dbReference type="InterPro" id="IPR035890">
    <property type="entry name" value="Anti-sigma-28_factor_FlgM_sf"/>
</dbReference>
<evidence type="ECO:0000313" key="8">
    <source>
        <dbReference type="EMBL" id="MCQ4923204.1"/>
    </source>
</evidence>
<comment type="similarity">
    <text evidence="1">Belongs to the FlgM family.</text>
</comment>
<name>A0ABT1S9S0_9FIRM</name>